<gene>
    <name evidence="2" type="ORF">GCM10023185_33600</name>
</gene>
<dbReference type="Proteomes" id="UP001501153">
    <property type="component" value="Unassembled WGS sequence"/>
</dbReference>
<evidence type="ECO:0000313" key="2">
    <source>
        <dbReference type="EMBL" id="GAA4364243.1"/>
    </source>
</evidence>
<keyword evidence="3" id="KW-1185">Reference proteome</keyword>
<proteinExistence type="predicted"/>
<feature type="region of interest" description="Disordered" evidence="1">
    <location>
        <begin position="23"/>
        <end position="47"/>
    </location>
</feature>
<organism evidence="2 3">
    <name type="scientific">Hymenobacter saemangeumensis</name>
    <dbReference type="NCBI Taxonomy" id="1084522"/>
    <lineage>
        <taxon>Bacteria</taxon>
        <taxon>Pseudomonadati</taxon>
        <taxon>Bacteroidota</taxon>
        <taxon>Cytophagia</taxon>
        <taxon>Cytophagales</taxon>
        <taxon>Hymenobacteraceae</taxon>
        <taxon>Hymenobacter</taxon>
    </lineage>
</organism>
<sequence length="323" mass="35598">MLRFPQFCFLLLGLQAGCGDAAQRPPAGPAAPVAEAPPAAPARKDSVPIPYGPPAVIAKMDPNYRYSDGDVAFSDTIDKQIAQAALPPGPQAWERCEFIRYTTNDRLDETECCNDWTPWITEFCALGEFLPWGEDSDTTGGRYPRPVSLPNAAGRQLFLAQSAEYGFGPIVLLEFRGGRYRARVLGQHSAFGGIRHRLYRPAGAELLVLENTYGHMGAGRGSSGQAVRWLQVYDLRQDKWLFSALVGQTEEYHGYTTDDGREVPGRYLEASCSYALRDQGRTIVLGRYRPDTDEAPDESAVVHPLPAGTYRLVAGRYRRVGGH</sequence>
<name>A0ABP8INE2_9BACT</name>
<reference evidence="3" key="1">
    <citation type="journal article" date="2019" name="Int. J. Syst. Evol. Microbiol.">
        <title>The Global Catalogue of Microorganisms (GCM) 10K type strain sequencing project: providing services to taxonomists for standard genome sequencing and annotation.</title>
        <authorList>
            <consortium name="The Broad Institute Genomics Platform"/>
            <consortium name="The Broad Institute Genome Sequencing Center for Infectious Disease"/>
            <person name="Wu L."/>
            <person name="Ma J."/>
        </authorList>
    </citation>
    <scope>NUCLEOTIDE SEQUENCE [LARGE SCALE GENOMIC DNA]</scope>
    <source>
        <strain evidence="3">JCM 17923</strain>
    </source>
</reference>
<dbReference type="RefSeq" id="WP_345237265.1">
    <property type="nucleotide sequence ID" value="NZ_BAABGZ010000071.1"/>
</dbReference>
<protein>
    <submittedName>
        <fullName evidence="2">Uncharacterized protein</fullName>
    </submittedName>
</protein>
<dbReference type="EMBL" id="BAABGZ010000071">
    <property type="protein sequence ID" value="GAA4364243.1"/>
    <property type="molecule type" value="Genomic_DNA"/>
</dbReference>
<accession>A0ABP8INE2</accession>
<comment type="caution">
    <text evidence="2">The sequence shown here is derived from an EMBL/GenBank/DDBJ whole genome shotgun (WGS) entry which is preliminary data.</text>
</comment>
<feature type="compositionally biased region" description="Low complexity" evidence="1">
    <location>
        <begin position="23"/>
        <end position="37"/>
    </location>
</feature>
<evidence type="ECO:0000256" key="1">
    <source>
        <dbReference type="SAM" id="MobiDB-lite"/>
    </source>
</evidence>
<evidence type="ECO:0000313" key="3">
    <source>
        <dbReference type="Proteomes" id="UP001501153"/>
    </source>
</evidence>